<sequence>MPAKKGQKFKEYTFETKVEAIRLHIEEGWTYRKLMEKFGIADRHRLKEWMRKYKELGEFGLMDQRGRRKEYMDQDRYVQKLKRENDMLKKCLEIWMQEMRRTSMTGSTATVKSNYFCSTIMESG</sequence>
<dbReference type="RefSeq" id="WP_044647877.1">
    <property type="nucleotide sequence ID" value="NZ_JTHP01000048.1"/>
</dbReference>
<gene>
    <name evidence="2" type="ORF">QD47_20560</name>
</gene>
<evidence type="ECO:0000259" key="1">
    <source>
        <dbReference type="Pfam" id="PF13518"/>
    </source>
</evidence>
<organism evidence="2 3">
    <name type="scientific">Paenibacillus terrae</name>
    <dbReference type="NCBI Taxonomy" id="159743"/>
    <lineage>
        <taxon>Bacteria</taxon>
        <taxon>Bacillati</taxon>
        <taxon>Bacillota</taxon>
        <taxon>Bacilli</taxon>
        <taxon>Bacillales</taxon>
        <taxon>Paenibacillaceae</taxon>
        <taxon>Paenibacillus</taxon>
    </lineage>
</organism>
<dbReference type="Pfam" id="PF13518">
    <property type="entry name" value="HTH_28"/>
    <property type="match status" value="1"/>
</dbReference>
<dbReference type="SUPFAM" id="SSF46689">
    <property type="entry name" value="Homeodomain-like"/>
    <property type="match status" value="1"/>
</dbReference>
<dbReference type="InterPro" id="IPR036388">
    <property type="entry name" value="WH-like_DNA-bd_sf"/>
</dbReference>
<evidence type="ECO:0000313" key="2">
    <source>
        <dbReference type="EMBL" id="KJD43827.1"/>
    </source>
</evidence>
<accession>A0A0D7X1E1</accession>
<dbReference type="Gene3D" id="1.10.10.10">
    <property type="entry name" value="Winged helix-like DNA-binding domain superfamily/Winged helix DNA-binding domain"/>
    <property type="match status" value="1"/>
</dbReference>
<dbReference type="Proteomes" id="UP000032534">
    <property type="component" value="Unassembled WGS sequence"/>
</dbReference>
<dbReference type="InterPro" id="IPR055247">
    <property type="entry name" value="InsJ-like_HTH"/>
</dbReference>
<dbReference type="InterPro" id="IPR009057">
    <property type="entry name" value="Homeodomain-like_sf"/>
</dbReference>
<feature type="domain" description="Insertion element IS150 protein InsJ-like helix-turn-helix" evidence="1">
    <location>
        <begin position="17"/>
        <end position="69"/>
    </location>
</feature>
<protein>
    <submittedName>
        <fullName evidence="2">Transposase</fullName>
    </submittedName>
</protein>
<reference evidence="2 3" key="1">
    <citation type="submission" date="2014-11" db="EMBL/GenBank/DDBJ databases">
        <title>Draft Genome Sequences of Paenibacillus polymyxa NRRL B-30509 and Paenibacillus terrae NRRL B-30644, Strains from a Poultry Environment that Produce Tridecaptin A and Paenicidins.</title>
        <authorList>
            <person name="van Belkum M.J."/>
            <person name="Lohans C.T."/>
            <person name="Vederas J.C."/>
        </authorList>
    </citation>
    <scope>NUCLEOTIDE SEQUENCE [LARGE SCALE GENOMIC DNA]</scope>
    <source>
        <strain evidence="2 3">NRRL B-30644</strain>
    </source>
</reference>
<comment type="caution">
    <text evidence="2">The sequence shown here is derived from an EMBL/GenBank/DDBJ whole genome shotgun (WGS) entry which is preliminary data.</text>
</comment>
<evidence type="ECO:0000313" key="3">
    <source>
        <dbReference type="Proteomes" id="UP000032534"/>
    </source>
</evidence>
<dbReference type="AlphaFoldDB" id="A0A0D7X1E1"/>
<dbReference type="EMBL" id="JTHP01000048">
    <property type="protein sequence ID" value="KJD43827.1"/>
    <property type="molecule type" value="Genomic_DNA"/>
</dbReference>
<keyword evidence="3" id="KW-1185">Reference proteome</keyword>
<proteinExistence type="predicted"/>
<dbReference type="PATRIC" id="fig|159743.3.peg.4568"/>
<name>A0A0D7X1E1_9BACL</name>